<dbReference type="EMBL" id="CYGZ01000001">
    <property type="protein sequence ID" value="CUA78791.1"/>
    <property type="molecule type" value="Genomic_DNA"/>
</dbReference>
<dbReference type="UniPathway" id="UPA00241">
    <property type="reaction ID" value="UER00356"/>
</dbReference>
<dbReference type="Pfam" id="PF01121">
    <property type="entry name" value="CoaE"/>
    <property type="match status" value="1"/>
</dbReference>
<accession>A0A0K6GJV7</accession>
<dbReference type="PANTHER" id="PTHR10695">
    <property type="entry name" value="DEPHOSPHO-COA KINASE-RELATED"/>
    <property type="match status" value="1"/>
</dbReference>
<dbReference type="NCBIfam" id="TIGR00152">
    <property type="entry name" value="dephospho-CoA kinase"/>
    <property type="match status" value="1"/>
</dbReference>
<dbReference type="PROSITE" id="PS51219">
    <property type="entry name" value="DPCK"/>
    <property type="match status" value="1"/>
</dbReference>
<evidence type="ECO:0000313" key="10">
    <source>
        <dbReference type="EMBL" id="CUA78791.1"/>
    </source>
</evidence>
<evidence type="ECO:0000256" key="1">
    <source>
        <dbReference type="ARBA" id="ARBA00009018"/>
    </source>
</evidence>
<dbReference type="PANTHER" id="PTHR10695:SF46">
    <property type="entry name" value="BIFUNCTIONAL COENZYME A SYNTHASE-RELATED"/>
    <property type="match status" value="1"/>
</dbReference>
<proteinExistence type="inferred from homology"/>
<protein>
    <recommendedName>
        <fullName evidence="8 9">Dephospho-CoA kinase</fullName>
        <ecNumber evidence="8 9">2.7.1.24</ecNumber>
    </recommendedName>
    <alternativeName>
        <fullName evidence="8">Dephosphocoenzyme A kinase</fullName>
    </alternativeName>
</protein>
<dbReference type="SUPFAM" id="SSF52540">
    <property type="entry name" value="P-loop containing nucleoside triphosphate hydrolases"/>
    <property type="match status" value="1"/>
</dbReference>
<name>A0A0K6GJV7_9BACL</name>
<dbReference type="InterPro" id="IPR001977">
    <property type="entry name" value="Depp_CoAkinase"/>
</dbReference>
<reference evidence="11" key="1">
    <citation type="submission" date="2015-08" db="EMBL/GenBank/DDBJ databases">
        <authorList>
            <person name="Varghese N."/>
        </authorList>
    </citation>
    <scope>NUCLEOTIDE SEQUENCE [LARGE SCALE GENOMIC DNA]</scope>
    <source>
        <strain evidence="11">DSM 27374</strain>
    </source>
</reference>
<evidence type="ECO:0000256" key="8">
    <source>
        <dbReference type="HAMAP-Rule" id="MF_00376"/>
    </source>
</evidence>
<dbReference type="GO" id="GO:0004140">
    <property type="term" value="F:dephospho-CoA kinase activity"/>
    <property type="evidence" value="ECO:0007669"/>
    <property type="project" value="UniProtKB-UniRule"/>
</dbReference>
<dbReference type="InterPro" id="IPR027417">
    <property type="entry name" value="P-loop_NTPase"/>
</dbReference>
<feature type="binding site" evidence="8">
    <location>
        <begin position="14"/>
        <end position="19"/>
    </location>
    <ligand>
        <name>ATP</name>
        <dbReference type="ChEBI" id="CHEBI:30616"/>
    </ligand>
</feature>
<dbReference type="STRING" id="1325335.GCA_001418025_00095"/>
<keyword evidence="2 8" id="KW-0963">Cytoplasm</keyword>
<evidence type="ECO:0000256" key="9">
    <source>
        <dbReference type="NCBIfam" id="TIGR00152"/>
    </source>
</evidence>
<evidence type="ECO:0000313" key="11">
    <source>
        <dbReference type="Proteomes" id="UP000182738"/>
    </source>
</evidence>
<comment type="similarity">
    <text evidence="1 8">Belongs to the CoaE family.</text>
</comment>
<dbReference type="HAMAP" id="MF_00376">
    <property type="entry name" value="Dephospho_CoA_kinase"/>
    <property type="match status" value="1"/>
</dbReference>
<dbReference type="EC" id="2.7.1.24" evidence="8 9"/>
<dbReference type="GO" id="GO:0005737">
    <property type="term" value="C:cytoplasm"/>
    <property type="evidence" value="ECO:0007669"/>
    <property type="project" value="UniProtKB-SubCell"/>
</dbReference>
<comment type="pathway">
    <text evidence="8">Cofactor biosynthesis; coenzyme A biosynthesis; CoA from (R)-pantothenate: step 5/5.</text>
</comment>
<evidence type="ECO:0000256" key="2">
    <source>
        <dbReference type="ARBA" id="ARBA00022490"/>
    </source>
</evidence>
<dbReference type="Proteomes" id="UP000182738">
    <property type="component" value="Unassembled WGS sequence"/>
</dbReference>
<keyword evidence="5 8" id="KW-0418">Kinase</keyword>
<gene>
    <name evidence="8" type="primary">coaE</name>
    <name evidence="10" type="ORF">Ga0061060_101101</name>
</gene>
<keyword evidence="6 8" id="KW-0067">ATP-binding</keyword>
<evidence type="ECO:0000256" key="4">
    <source>
        <dbReference type="ARBA" id="ARBA00022741"/>
    </source>
</evidence>
<evidence type="ECO:0000256" key="5">
    <source>
        <dbReference type="ARBA" id="ARBA00022777"/>
    </source>
</evidence>
<dbReference type="CDD" id="cd02022">
    <property type="entry name" value="DPCK"/>
    <property type="match status" value="1"/>
</dbReference>
<organism evidence="10 11">
    <name type="scientific">Anoxybacillus suryakundensis</name>
    <dbReference type="NCBI Taxonomy" id="1325335"/>
    <lineage>
        <taxon>Bacteria</taxon>
        <taxon>Bacillati</taxon>
        <taxon>Bacillota</taxon>
        <taxon>Bacilli</taxon>
        <taxon>Bacillales</taxon>
        <taxon>Anoxybacillaceae</taxon>
        <taxon>Anoxybacillus</taxon>
    </lineage>
</organism>
<comment type="subcellular location">
    <subcellularLocation>
        <location evidence="8">Cytoplasm</location>
    </subcellularLocation>
</comment>
<dbReference type="GO" id="GO:0005524">
    <property type="term" value="F:ATP binding"/>
    <property type="evidence" value="ECO:0007669"/>
    <property type="project" value="UniProtKB-UniRule"/>
</dbReference>
<comment type="catalytic activity">
    <reaction evidence="8">
        <text>3'-dephospho-CoA + ATP = ADP + CoA + H(+)</text>
        <dbReference type="Rhea" id="RHEA:18245"/>
        <dbReference type="ChEBI" id="CHEBI:15378"/>
        <dbReference type="ChEBI" id="CHEBI:30616"/>
        <dbReference type="ChEBI" id="CHEBI:57287"/>
        <dbReference type="ChEBI" id="CHEBI:57328"/>
        <dbReference type="ChEBI" id="CHEBI:456216"/>
        <dbReference type="EC" id="2.7.1.24"/>
    </reaction>
</comment>
<evidence type="ECO:0000256" key="6">
    <source>
        <dbReference type="ARBA" id="ARBA00022840"/>
    </source>
</evidence>
<keyword evidence="11" id="KW-1185">Reference proteome</keyword>
<evidence type="ECO:0000256" key="7">
    <source>
        <dbReference type="ARBA" id="ARBA00022993"/>
    </source>
</evidence>
<dbReference type="AlphaFoldDB" id="A0A0K6GJV7"/>
<dbReference type="FunFam" id="3.40.50.300:FF:000991">
    <property type="entry name" value="Dephospho-CoA kinase"/>
    <property type="match status" value="1"/>
</dbReference>
<comment type="function">
    <text evidence="8">Catalyzes the phosphorylation of the 3'-hydroxyl group of dephosphocoenzyme A to form coenzyme A.</text>
</comment>
<dbReference type="Gene3D" id="3.40.50.300">
    <property type="entry name" value="P-loop containing nucleotide triphosphate hydrolases"/>
    <property type="match status" value="1"/>
</dbReference>
<keyword evidence="3 8" id="KW-0808">Transferase</keyword>
<dbReference type="GO" id="GO:0015937">
    <property type="term" value="P:coenzyme A biosynthetic process"/>
    <property type="evidence" value="ECO:0007669"/>
    <property type="project" value="UniProtKB-UniRule"/>
</dbReference>
<keyword evidence="4 8" id="KW-0547">Nucleotide-binding</keyword>
<sequence>MKAVLTIGLTGGIASGKSTVAAMFRDLHIPVIDADEIAHRVTSVDGDAYQPIIETFGSDILDSNGAIDRRKLGAIVFHDEQKRKQLNAIVHPLVRKHMLQQKEKYAKEGEKAVVLDIPLLFESKLEYLVDRILVVYVDEQTQLRRLRERNGFSVEEAWARIKAQMPLEEKRKKADEIIDNNGTIEETKKQLHTCLMRWGVLEK</sequence>
<keyword evidence="7 8" id="KW-0173">Coenzyme A biosynthesis</keyword>
<evidence type="ECO:0000256" key="3">
    <source>
        <dbReference type="ARBA" id="ARBA00022679"/>
    </source>
</evidence>